<dbReference type="EMBL" id="SNWQ01000026">
    <property type="protein sequence ID" value="TDO34737.1"/>
    <property type="molecule type" value="Genomic_DNA"/>
</dbReference>
<dbReference type="Proteomes" id="UP000295388">
    <property type="component" value="Unassembled WGS sequence"/>
</dbReference>
<sequence length="227" mass="24656">MGDPHGLAHTSRRLVAPPRLRDNCNSHPKAGRPSGGGTTGKPRQRAGGGVPAQDTAGMAVEVVAGSTEAAWFAIRAGGQMAASARGLALEVLMDSPDRGLARLSMFLTAHAVSGSRRQRPIPWRRDRWLSWCTARPDLERSARLLPAQPQPRGVLTVTPRRCSGWMRSKSLLLRSTPQRDPSGSRKFTSSTGPGTGRAWRPLSASFDRIWTTLITSTRAVRSGRHRR</sequence>
<keyword evidence="3" id="KW-1185">Reference proteome</keyword>
<feature type="region of interest" description="Disordered" evidence="1">
    <location>
        <begin position="1"/>
        <end position="52"/>
    </location>
</feature>
<evidence type="ECO:0000313" key="3">
    <source>
        <dbReference type="Proteomes" id="UP000295388"/>
    </source>
</evidence>
<organism evidence="2 3">
    <name type="scientific">Kribbella caucasensis</name>
    <dbReference type="NCBI Taxonomy" id="2512215"/>
    <lineage>
        <taxon>Bacteria</taxon>
        <taxon>Bacillati</taxon>
        <taxon>Actinomycetota</taxon>
        <taxon>Actinomycetes</taxon>
        <taxon>Propionibacteriales</taxon>
        <taxon>Kribbellaceae</taxon>
        <taxon>Kribbella</taxon>
    </lineage>
</organism>
<feature type="compositionally biased region" description="Polar residues" evidence="1">
    <location>
        <begin position="173"/>
        <end position="192"/>
    </location>
</feature>
<evidence type="ECO:0000313" key="2">
    <source>
        <dbReference type="EMBL" id="TDO34737.1"/>
    </source>
</evidence>
<proteinExistence type="predicted"/>
<dbReference type="AlphaFoldDB" id="A0A4R6JGU2"/>
<accession>A0A4R6JGU2</accession>
<gene>
    <name evidence="2" type="ORF">EV643_12697</name>
</gene>
<reference evidence="2 3" key="1">
    <citation type="submission" date="2019-03" db="EMBL/GenBank/DDBJ databases">
        <title>Genomic Encyclopedia of Type Strains, Phase III (KMG-III): the genomes of soil and plant-associated and newly described type strains.</title>
        <authorList>
            <person name="Whitman W."/>
        </authorList>
    </citation>
    <scope>NUCLEOTIDE SEQUENCE [LARGE SCALE GENOMIC DNA]</scope>
    <source>
        <strain evidence="2 3">VKM Ac-2527</strain>
    </source>
</reference>
<name>A0A4R6JGU2_9ACTN</name>
<feature type="region of interest" description="Disordered" evidence="1">
    <location>
        <begin position="173"/>
        <end position="200"/>
    </location>
</feature>
<comment type="caution">
    <text evidence="2">The sequence shown here is derived from an EMBL/GenBank/DDBJ whole genome shotgun (WGS) entry which is preliminary data.</text>
</comment>
<protein>
    <submittedName>
        <fullName evidence="2">Uncharacterized protein</fullName>
    </submittedName>
</protein>
<evidence type="ECO:0000256" key="1">
    <source>
        <dbReference type="SAM" id="MobiDB-lite"/>
    </source>
</evidence>